<proteinExistence type="predicted"/>
<evidence type="ECO:0000313" key="1">
    <source>
        <dbReference type="EMBL" id="TGY67064.1"/>
    </source>
</evidence>
<comment type="caution">
    <text evidence="1">The sequence shown here is derived from an EMBL/GenBank/DDBJ whole genome shotgun (WGS) entry which is preliminary data.</text>
</comment>
<organism evidence="1 2">
    <name type="scientific">Dubosiella muris</name>
    <dbReference type="NCBI Taxonomy" id="3038133"/>
    <lineage>
        <taxon>Bacteria</taxon>
        <taxon>Bacillati</taxon>
        <taxon>Bacillota</taxon>
        <taxon>Erysipelotrichia</taxon>
        <taxon>Erysipelotrichales</taxon>
        <taxon>Erysipelotrichaceae</taxon>
        <taxon>Dubosiella</taxon>
    </lineage>
</organism>
<name>A0AC61R9Q0_9FIRM</name>
<evidence type="ECO:0000313" key="2">
    <source>
        <dbReference type="Proteomes" id="UP000308836"/>
    </source>
</evidence>
<reference evidence="1" key="1">
    <citation type="submission" date="2019-04" db="EMBL/GenBank/DDBJ databases">
        <title>Microbes associate with the intestines of laboratory mice.</title>
        <authorList>
            <person name="Navarre W."/>
            <person name="Wong E."/>
            <person name="Huang K."/>
            <person name="Tropini C."/>
            <person name="Ng K."/>
            <person name="Yu B."/>
        </authorList>
    </citation>
    <scope>NUCLEOTIDE SEQUENCE</scope>
    <source>
        <strain evidence="1">NM09_H32</strain>
    </source>
</reference>
<dbReference type="EMBL" id="SRYG01000002">
    <property type="protein sequence ID" value="TGY67064.1"/>
    <property type="molecule type" value="Genomic_DNA"/>
</dbReference>
<gene>
    <name evidence="1" type="ORF">E5336_01220</name>
</gene>
<dbReference type="Proteomes" id="UP000308836">
    <property type="component" value="Unassembled WGS sequence"/>
</dbReference>
<keyword evidence="2" id="KW-1185">Reference proteome</keyword>
<protein>
    <submittedName>
        <fullName evidence="1">Uncharacterized protein</fullName>
    </submittedName>
</protein>
<accession>A0AC61R9Q0</accession>
<sequence>MKTKQRNKPLMLAEFVAVMLCFLFVFDWISKTAYRQSTQTIQTALEQIIVDTYAREGRYPPSLESMIKEHGFTYDPDTYMIVYDIFADNIRPRVQVTERSRP</sequence>